<sequence length="151" mass="17346">MDKRRNRCVERDPDDVIDMVARANVNDEHSDVLPKLINSKPCLMHGRGSDRKDLIYSSNYHAKTYSPQRFNTSNIGGELCIDTTEICELQPHNIIPAKRQYPRQLPKELPSKEFVMSWLNHGSEPQGSNHFPEVISKSAKAKNKRRFTPSE</sequence>
<gene>
    <name evidence="2" type="ORF">SNE40_011591</name>
</gene>
<keyword evidence="3" id="KW-1185">Reference proteome</keyword>
<proteinExistence type="predicted"/>
<dbReference type="Proteomes" id="UP001347796">
    <property type="component" value="Unassembled WGS sequence"/>
</dbReference>
<name>A0AAN8PUA4_PATCE</name>
<feature type="region of interest" description="Disordered" evidence="1">
    <location>
        <begin position="120"/>
        <end position="151"/>
    </location>
</feature>
<accession>A0AAN8PUA4</accession>
<protein>
    <submittedName>
        <fullName evidence="2">Uncharacterized protein</fullName>
    </submittedName>
</protein>
<evidence type="ECO:0000313" key="3">
    <source>
        <dbReference type="Proteomes" id="UP001347796"/>
    </source>
</evidence>
<comment type="caution">
    <text evidence="2">The sequence shown here is derived from an EMBL/GenBank/DDBJ whole genome shotgun (WGS) entry which is preliminary data.</text>
</comment>
<reference evidence="2 3" key="1">
    <citation type="submission" date="2024-01" db="EMBL/GenBank/DDBJ databases">
        <title>The genome of the rayed Mediterranean limpet Patella caerulea (Linnaeus, 1758).</title>
        <authorList>
            <person name="Anh-Thu Weber A."/>
            <person name="Halstead-Nussloch G."/>
        </authorList>
    </citation>
    <scope>NUCLEOTIDE SEQUENCE [LARGE SCALE GENOMIC DNA]</scope>
    <source>
        <strain evidence="2">AATW-2023a</strain>
        <tissue evidence="2">Whole specimen</tissue>
    </source>
</reference>
<dbReference type="AlphaFoldDB" id="A0AAN8PUA4"/>
<evidence type="ECO:0000256" key="1">
    <source>
        <dbReference type="SAM" id="MobiDB-lite"/>
    </source>
</evidence>
<feature type="compositionally biased region" description="Basic residues" evidence="1">
    <location>
        <begin position="139"/>
        <end position="151"/>
    </location>
</feature>
<organism evidence="2 3">
    <name type="scientific">Patella caerulea</name>
    <name type="common">Rayed Mediterranean limpet</name>
    <dbReference type="NCBI Taxonomy" id="87958"/>
    <lineage>
        <taxon>Eukaryota</taxon>
        <taxon>Metazoa</taxon>
        <taxon>Spiralia</taxon>
        <taxon>Lophotrochozoa</taxon>
        <taxon>Mollusca</taxon>
        <taxon>Gastropoda</taxon>
        <taxon>Patellogastropoda</taxon>
        <taxon>Patelloidea</taxon>
        <taxon>Patellidae</taxon>
        <taxon>Patella</taxon>
    </lineage>
</organism>
<evidence type="ECO:0000313" key="2">
    <source>
        <dbReference type="EMBL" id="KAK6179171.1"/>
    </source>
</evidence>
<dbReference type="EMBL" id="JAZGQO010000008">
    <property type="protein sequence ID" value="KAK6179171.1"/>
    <property type="molecule type" value="Genomic_DNA"/>
</dbReference>